<evidence type="ECO:0000259" key="2">
    <source>
        <dbReference type="PROSITE" id="PS51186"/>
    </source>
</evidence>
<dbReference type="GO" id="GO:0016747">
    <property type="term" value="F:acyltransferase activity, transferring groups other than amino-acyl groups"/>
    <property type="evidence" value="ECO:0007669"/>
    <property type="project" value="InterPro"/>
</dbReference>
<evidence type="ECO:0000313" key="4">
    <source>
        <dbReference type="Proteomes" id="UP000680750"/>
    </source>
</evidence>
<proteinExistence type="predicted"/>
<dbReference type="AlphaFoldDB" id="A0A810LAV3"/>
<dbReference type="SUPFAM" id="SSF55729">
    <property type="entry name" value="Acyl-CoA N-acyltransferases (Nat)"/>
    <property type="match status" value="1"/>
</dbReference>
<organism evidence="3 4">
    <name type="scientific">Actinocatenispora sera</name>
    <dbReference type="NCBI Taxonomy" id="390989"/>
    <lineage>
        <taxon>Bacteria</taxon>
        <taxon>Bacillati</taxon>
        <taxon>Actinomycetota</taxon>
        <taxon>Actinomycetes</taxon>
        <taxon>Micromonosporales</taxon>
        <taxon>Micromonosporaceae</taxon>
        <taxon>Actinocatenispora</taxon>
    </lineage>
</organism>
<evidence type="ECO:0000313" key="3">
    <source>
        <dbReference type="EMBL" id="BCJ32005.1"/>
    </source>
</evidence>
<gene>
    <name evidence="3" type="ORF">Asera_61130</name>
</gene>
<evidence type="ECO:0000256" key="1">
    <source>
        <dbReference type="SAM" id="MobiDB-lite"/>
    </source>
</evidence>
<keyword evidence="4" id="KW-1185">Reference proteome</keyword>
<feature type="compositionally biased region" description="Low complexity" evidence="1">
    <location>
        <begin position="29"/>
        <end position="42"/>
    </location>
</feature>
<feature type="domain" description="N-acetyltransferase" evidence="2">
    <location>
        <begin position="275"/>
        <end position="417"/>
    </location>
</feature>
<dbReference type="Pfam" id="PF00583">
    <property type="entry name" value="Acetyltransf_1"/>
    <property type="match status" value="1"/>
</dbReference>
<sequence length="417" mass="43073">MESAATAIRIPRAYVGAPARRPAPFPDNPGATTHPAGTTGATIHPAGTTGATIHPAGTTGATIHPAGTTGATIHPAGATGAAVTLPRGPSPAISPEDGARRSTPPVRPPRRARLCVRIPLAGAPRDGQAVVMTRVYRDEDVTVFRQRAGDWLAADPVLHAVPASLVGQRVDGTVPVEPDAWWLRVCADDGGLLGVAVRTPPHELLLAAMPAEAVAAVADWCLARPARLGGVVGPRVSGDPFVARYSAATGVRAELWMAQRIYRLDAVTPAAGARGAARPAVPAELPVLSGWVSAFAAETGTEVPDARLAERVAAGRLWVWTDEDRAGTGLGVRPVAMNWTSPPAAGVVRVSAVYTPPELRGRGYASALVAATSQAALDAGAAACTLFTDLANPTSNAIYQRIGYRPVADAGRWRFIT</sequence>
<feature type="region of interest" description="Disordered" evidence="1">
    <location>
        <begin position="18"/>
        <end position="109"/>
    </location>
</feature>
<dbReference type="PROSITE" id="PS51186">
    <property type="entry name" value="GNAT"/>
    <property type="match status" value="1"/>
</dbReference>
<dbReference type="EMBL" id="AP023354">
    <property type="protein sequence ID" value="BCJ32005.1"/>
    <property type="molecule type" value="Genomic_DNA"/>
</dbReference>
<name>A0A810LAV3_9ACTN</name>
<dbReference type="Gene3D" id="3.40.630.30">
    <property type="match status" value="1"/>
</dbReference>
<reference evidence="3" key="1">
    <citation type="submission" date="2020-08" db="EMBL/GenBank/DDBJ databases">
        <title>Whole genome shotgun sequence of Actinocatenispora sera NBRC 101916.</title>
        <authorList>
            <person name="Komaki H."/>
            <person name="Tamura T."/>
        </authorList>
    </citation>
    <scope>NUCLEOTIDE SEQUENCE</scope>
    <source>
        <strain evidence="3">NBRC 101916</strain>
    </source>
</reference>
<protein>
    <recommendedName>
        <fullName evidence="2">N-acetyltransferase domain-containing protein</fullName>
    </recommendedName>
</protein>
<dbReference type="Proteomes" id="UP000680750">
    <property type="component" value="Chromosome"/>
</dbReference>
<dbReference type="InterPro" id="IPR016181">
    <property type="entry name" value="Acyl_CoA_acyltransferase"/>
</dbReference>
<dbReference type="KEGG" id="aser:Asera_61130"/>
<accession>A0A810LAV3</accession>
<dbReference type="InterPro" id="IPR000182">
    <property type="entry name" value="GNAT_dom"/>
</dbReference>